<sequence>MKLDSYIYKHFDDLNPNDKSVISFILNNSKKVINMNINEVAKACLVSPSAVFRLTRKIGLSGFNQLKFILAEDQEFIASKGNTNFVKDTKNAIDYTVHQFETTKINNLYEKMDNAPNIYVYSTGWVQEIIANQLQRNFFLVGKNVYALPSAVSELAKVSHRLKENDILIVVSYTGENSELVNTVKEIALRGISTIAFTPFNQNKLAGVCEFSLNYNTVECPMPDDKEGSEIFFTGVYVLNDLLVMGYSNYVINK</sequence>
<dbReference type="InterPro" id="IPR047640">
    <property type="entry name" value="RpiR-like"/>
</dbReference>
<accession>A0A0K2L9D3</accession>
<feature type="domain" description="HTH rpiR-type" evidence="4">
    <location>
        <begin position="1"/>
        <end position="77"/>
    </location>
</feature>
<evidence type="ECO:0000256" key="3">
    <source>
        <dbReference type="ARBA" id="ARBA00023163"/>
    </source>
</evidence>
<dbReference type="GO" id="GO:0097367">
    <property type="term" value="F:carbohydrate derivative binding"/>
    <property type="evidence" value="ECO:0007669"/>
    <property type="project" value="InterPro"/>
</dbReference>
<keyword evidence="2" id="KW-0238">DNA-binding</keyword>
<dbReference type="GO" id="GO:0003677">
    <property type="term" value="F:DNA binding"/>
    <property type="evidence" value="ECO:0007669"/>
    <property type="project" value="UniProtKB-KW"/>
</dbReference>
<dbReference type="InterPro" id="IPR036388">
    <property type="entry name" value="WH-like_DNA-bd_sf"/>
</dbReference>
<evidence type="ECO:0000313" key="7">
    <source>
        <dbReference type="Proteomes" id="UP000061546"/>
    </source>
</evidence>
<dbReference type="PROSITE" id="PS51464">
    <property type="entry name" value="SIS"/>
    <property type="match status" value="1"/>
</dbReference>
<keyword evidence="3" id="KW-0804">Transcription</keyword>
<dbReference type="EMBL" id="CP012559">
    <property type="protein sequence ID" value="ALB27907.1"/>
    <property type="molecule type" value="Genomic_DNA"/>
</dbReference>
<evidence type="ECO:0000259" key="5">
    <source>
        <dbReference type="PROSITE" id="PS51464"/>
    </source>
</evidence>
<dbReference type="OrthoDB" id="1648815at2"/>
<organism evidence="6 7">
    <name type="scientific">Companilactobacillus heilongjiangensis</name>
    <dbReference type="NCBI Taxonomy" id="1074467"/>
    <lineage>
        <taxon>Bacteria</taxon>
        <taxon>Bacillati</taxon>
        <taxon>Bacillota</taxon>
        <taxon>Bacilli</taxon>
        <taxon>Lactobacillales</taxon>
        <taxon>Lactobacillaceae</taxon>
        <taxon>Companilactobacillus</taxon>
    </lineage>
</organism>
<dbReference type="Pfam" id="PF01418">
    <property type="entry name" value="HTH_6"/>
    <property type="match status" value="1"/>
</dbReference>
<evidence type="ECO:0000313" key="6">
    <source>
        <dbReference type="EMBL" id="ALB27907.1"/>
    </source>
</evidence>
<proteinExistence type="predicted"/>
<dbReference type="InterPro" id="IPR046348">
    <property type="entry name" value="SIS_dom_sf"/>
</dbReference>
<keyword evidence="7" id="KW-1185">Reference proteome</keyword>
<dbReference type="PANTHER" id="PTHR30514">
    <property type="entry name" value="GLUCOKINASE"/>
    <property type="match status" value="1"/>
</dbReference>
<dbReference type="InterPro" id="IPR009057">
    <property type="entry name" value="Homeodomain-like_sf"/>
</dbReference>
<dbReference type="RefSeq" id="WP_041499093.1">
    <property type="nucleotide sequence ID" value="NZ_BJDV01000004.1"/>
</dbReference>
<dbReference type="PANTHER" id="PTHR30514:SF1">
    <property type="entry name" value="HTH-TYPE TRANSCRIPTIONAL REGULATOR HEXR-RELATED"/>
    <property type="match status" value="1"/>
</dbReference>
<dbReference type="Pfam" id="PF01380">
    <property type="entry name" value="SIS"/>
    <property type="match status" value="1"/>
</dbReference>
<evidence type="ECO:0000256" key="2">
    <source>
        <dbReference type="ARBA" id="ARBA00023125"/>
    </source>
</evidence>
<evidence type="ECO:0000259" key="4">
    <source>
        <dbReference type="PROSITE" id="PS51071"/>
    </source>
</evidence>
<dbReference type="GO" id="GO:1901135">
    <property type="term" value="P:carbohydrate derivative metabolic process"/>
    <property type="evidence" value="ECO:0007669"/>
    <property type="project" value="InterPro"/>
</dbReference>
<dbReference type="STRING" id="1074467.JP39_00130"/>
<dbReference type="GO" id="GO:0003700">
    <property type="term" value="F:DNA-binding transcription factor activity"/>
    <property type="evidence" value="ECO:0007669"/>
    <property type="project" value="InterPro"/>
</dbReference>
<dbReference type="AlphaFoldDB" id="A0A0K2L9D3"/>
<dbReference type="InterPro" id="IPR000281">
    <property type="entry name" value="HTH_RpiR"/>
</dbReference>
<protein>
    <submittedName>
        <fullName evidence="6">Transcriptional regulator</fullName>
    </submittedName>
</protein>
<keyword evidence="1" id="KW-0805">Transcription regulation</keyword>
<dbReference type="SUPFAM" id="SSF46689">
    <property type="entry name" value="Homeodomain-like"/>
    <property type="match status" value="1"/>
</dbReference>
<feature type="domain" description="SIS" evidence="5">
    <location>
        <begin position="108"/>
        <end position="254"/>
    </location>
</feature>
<dbReference type="InterPro" id="IPR001347">
    <property type="entry name" value="SIS_dom"/>
</dbReference>
<reference evidence="6 7" key="1">
    <citation type="submission" date="2015-08" db="EMBL/GenBank/DDBJ databases">
        <title>Genomic sequence of Lactobacillus heilongjiangensis DSM 28069, isolated from Chinese traditional pickle.</title>
        <authorList>
            <person name="Jiang X."/>
            <person name="Zheng B."/>
            <person name="Cheng H."/>
        </authorList>
    </citation>
    <scope>NUCLEOTIDE SEQUENCE [LARGE SCALE GENOMIC DNA]</scope>
    <source>
        <strain evidence="6 7">DSM 28069</strain>
    </source>
</reference>
<dbReference type="PROSITE" id="PS51071">
    <property type="entry name" value="HTH_RPIR"/>
    <property type="match status" value="1"/>
</dbReference>
<dbReference type="Gene3D" id="1.10.10.10">
    <property type="entry name" value="Winged helix-like DNA-binding domain superfamily/Winged helix DNA-binding domain"/>
    <property type="match status" value="1"/>
</dbReference>
<dbReference type="CDD" id="cd05013">
    <property type="entry name" value="SIS_RpiR"/>
    <property type="match status" value="1"/>
</dbReference>
<dbReference type="Gene3D" id="3.40.50.10490">
    <property type="entry name" value="Glucose-6-phosphate isomerase like protein, domain 1"/>
    <property type="match status" value="1"/>
</dbReference>
<dbReference type="SUPFAM" id="SSF53697">
    <property type="entry name" value="SIS domain"/>
    <property type="match status" value="1"/>
</dbReference>
<dbReference type="InterPro" id="IPR035472">
    <property type="entry name" value="RpiR-like_SIS"/>
</dbReference>
<name>A0A0K2L9D3_9LACO</name>
<evidence type="ECO:0000256" key="1">
    <source>
        <dbReference type="ARBA" id="ARBA00023015"/>
    </source>
</evidence>
<gene>
    <name evidence="6" type="ORF">JP39_00130</name>
</gene>
<dbReference type="KEGG" id="lhi:JP39_00130"/>
<dbReference type="Proteomes" id="UP000061546">
    <property type="component" value="Chromosome"/>
</dbReference>